<gene>
    <name evidence="1" type="ORF">AYBTSS11_LOCUS1564</name>
</gene>
<evidence type="ECO:0000313" key="2">
    <source>
        <dbReference type="Proteomes" id="UP001189624"/>
    </source>
</evidence>
<proteinExistence type="predicted"/>
<sequence>MVILEIMSGRKVLDTLNSSANSLTDWIWTLALKMSEGDIGIPLLPDRPIQEESGRGEGYGWCGGAEERLAKIKGHLASMAEAWADAMMRGEGERVWRRLYCADMGSELGCLVYVSEGGQGGDETIELRGAGRK</sequence>
<evidence type="ECO:0000313" key="1">
    <source>
        <dbReference type="EMBL" id="CAJ1837410.1"/>
    </source>
</evidence>
<reference evidence="1" key="1">
    <citation type="submission" date="2023-10" db="EMBL/GenBank/DDBJ databases">
        <authorList>
            <person name="Domelevo Entfellner J.-B."/>
        </authorList>
    </citation>
    <scope>NUCLEOTIDE SEQUENCE</scope>
</reference>
<dbReference type="Proteomes" id="UP001189624">
    <property type="component" value="Chromosome 1"/>
</dbReference>
<protein>
    <submittedName>
        <fullName evidence="1">Uncharacterized protein</fullName>
    </submittedName>
</protein>
<accession>A0AA86RRE6</accession>
<dbReference type="EMBL" id="OY731398">
    <property type="protein sequence ID" value="CAJ1837410.1"/>
    <property type="molecule type" value="Genomic_DNA"/>
</dbReference>
<keyword evidence="2" id="KW-1185">Reference proteome</keyword>
<organism evidence="1 2">
    <name type="scientific">Sphenostylis stenocarpa</name>
    <dbReference type="NCBI Taxonomy" id="92480"/>
    <lineage>
        <taxon>Eukaryota</taxon>
        <taxon>Viridiplantae</taxon>
        <taxon>Streptophyta</taxon>
        <taxon>Embryophyta</taxon>
        <taxon>Tracheophyta</taxon>
        <taxon>Spermatophyta</taxon>
        <taxon>Magnoliopsida</taxon>
        <taxon>eudicotyledons</taxon>
        <taxon>Gunneridae</taxon>
        <taxon>Pentapetalae</taxon>
        <taxon>rosids</taxon>
        <taxon>fabids</taxon>
        <taxon>Fabales</taxon>
        <taxon>Fabaceae</taxon>
        <taxon>Papilionoideae</taxon>
        <taxon>50 kb inversion clade</taxon>
        <taxon>NPAAA clade</taxon>
        <taxon>indigoferoid/millettioid clade</taxon>
        <taxon>Phaseoleae</taxon>
        <taxon>Sphenostylis</taxon>
    </lineage>
</organism>
<name>A0AA86RRE6_9FABA</name>
<dbReference type="Gramene" id="rna-AYBTSS11_LOCUS1564">
    <property type="protein sequence ID" value="CAJ1837410.1"/>
    <property type="gene ID" value="gene-AYBTSS11_LOCUS1564"/>
</dbReference>
<dbReference type="AlphaFoldDB" id="A0AA86RRE6"/>